<dbReference type="Proteomes" id="UP000002027">
    <property type="component" value="Chromosome 1"/>
</dbReference>
<evidence type="ECO:0000256" key="5">
    <source>
        <dbReference type="ARBA" id="ARBA00023136"/>
    </source>
</evidence>
<dbReference type="GO" id="GO:0005886">
    <property type="term" value="C:plasma membrane"/>
    <property type="evidence" value="ECO:0007669"/>
    <property type="project" value="UniProtKB-SubCell"/>
</dbReference>
<evidence type="ECO:0000256" key="1">
    <source>
        <dbReference type="ARBA" id="ARBA00004651"/>
    </source>
</evidence>
<accession>D1C4N6</accession>
<dbReference type="InterPro" id="IPR022791">
    <property type="entry name" value="L-PG_synthase/AglD"/>
</dbReference>
<dbReference type="PANTHER" id="PTHR39087">
    <property type="entry name" value="UPF0104 MEMBRANE PROTEIN MJ1595"/>
    <property type="match status" value="1"/>
</dbReference>
<evidence type="ECO:0000313" key="7">
    <source>
        <dbReference type="EMBL" id="ACZ39203.1"/>
    </source>
</evidence>
<gene>
    <name evidence="7" type="ordered locus">Sthe_1769</name>
</gene>
<dbReference type="EMBL" id="CP001823">
    <property type="protein sequence ID" value="ACZ39203.1"/>
    <property type="molecule type" value="Genomic_DNA"/>
</dbReference>
<feature type="transmembrane region" description="Helical" evidence="6">
    <location>
        <begin position="264"/>
        <end position="282"/>
    </location>
</feature>
<organism evidence="7 8">
    <name type="scientific">Sphaerobacter thermophilus (strain ATCC 49802 / DSM 20745 / KCCM 41009 / NCIMB 13125 / S 6022)</name>
    <dbReference type="NCBI Taxonomy" id="479434"/>
    <lineage>
        <taxon>Bacteria</taxon>
        <taxon>Pseudomonadati</taxon>
        <taxon>Thermomicrobiota</taxon>
        <taxon>Thermomicrobia</taxon>
        <taxon>Sphaerobacterales</taxon>
        <taxon>Sphaerobacterineae</taxon>
        <taxon>Sphaerobacteraceae</taxon>
        <taxon>Sphaerobacter</taxon>
    </lineage>
</organism>
<evidence type="ECO:0000313" key="8">
    <source>
        <dbReference type="Proteomes" id="UP000002027"/>
    </source>
</evidence>
<keyword evidence="5 6" id="KW-0472">Membrane</keyword>
<protein>
    <recommendedName>
        <fullName evidence="9">Flippase-like domain-containing protein</fullName>
    </recommendedName>
</protein>
<dbReference type="OrthoDB" id="163766at2"/>
<dbReference type="AlphaFoldDB" id="D1C4N6"/>
<evidence type="ECO:0000256" key="6">
    <source>
        <dbReference type="SAM" id="Phobius"/>
    </source>
</evidence>
<feature type="transmembrane region" description="Helical" evidence="6">
    <location>
        <begin position="138"/>
        <end position="157"/>
    </location>
</feature>
<reference evidence="7 8" key="2">
    <citation type="journal article" date="2010" name="Stand. Genomic Sci.">
        <title>Complete genome sequence of Desulfohalobium retbaense type strain (HR(100)).</title>
        <authorList>
            <person name="Spring S."/>
            <person name="Nolan M."/>
            <person name="Lapidus A."/>
            <person name="Glavina Del Rio T."/>
            <person name="Copeland A."/>
            <person name="Tice H."/>
            <person name="Cheng J.F."/>
            <person name="Lucas S."/>
            <person name="Land M."/>
            <person name="Chen F."/>
            <person name="Bruce D."/>
            <person name="Goodwin L."/>
            <person name="Pitluck S."/>
            <person name="Ivanova N."/>
            <person name="Mavromatis K."/>
            <person name="Mikhailova N."/>
            <person name="Pati A."/>
            <person name="Chen A."/>
            <person name="Palaniappan K."/>
            <person name="Hauser L."/>
            <person name="Chang Y.J."/>
            <person name="Jeffries C.D."/>
            <person name="Munk C."/>
            <person name="Kiss H."/>
            <person name="Chain P."/>
            <person name="Han C."/>
            <person name="Brettin T."/>
            <person name="Detter J.C."/>
            <person name="Schuler E."/>
            <person name="Goker M."/>
            <person name="Rohde M."/>
            <person name="Bristow J."/>
            <person name="Eisen J.A."/>
            <person name="Markowitz V."/>
            <person name="Hugenholtz P."/>
            <person name="Kyrpides N.C."/>
            <person name="Klenk H.P."/>
        </authorList>
    </citation>
    <scope>NUCLEOTIDE SEQUENCE [LARGE SCALE GENOMIC DNA]</scope>
    <source>
        <strain evidence="8">ATCC 49802 / DSM 20745 / S 6022</strain>
    </source>
</reference>
<name>D1C4N6_SPHTD</name>
<keyword evidence="3 6" id="KW-0812">Transmembrane</keyword>
<feature type="transmembrane region" description="Helical" evidence="6">
    <location>
        <begin position="288"/>
        <end position="307"/>
    </location>
</feature>
<evidence type="ECO:0000256" key="3">
    <source>
        <dbReference type="ARBA" id="ARBA00022692"/>
    </source>
</evidence>
<dbReference type="eggNOG" id="COG0392">
    <property type="taxonomic scope" value="Bacteria"/>
</dbReference>
<evidence type="ECO:0000256" key="2">
    <source>
        <dbReference type="ARBA" id="ARBA00022475"/>
    </source>
</evidence>
<evidence type="ECO:0000256" key="4">
    <source>
        <dbReference type="ARBA" id="ARBA00022989"/>
    </source>
</evidence>
<dbReference type="KEGG" id="sti:Sthe_1769"/>
<keyword evidence="2" id="KW-1003">Cell membrane</keyword>
<dbReference type="Pfam" id="PF03706">
    <property type="entry name" value="LPG_synthase_TM"/>
    <property type="match status" value="1"/>
</dbReference>
<keyword evidence="8" id="KW-1185">Reference proteome</keyword>
<evidence type="ECO:0008006" key="9">
    <source>
        <dbReference type="Google" id="ProtNLM"/>
    </source>
</evidence>
<reference evidence="8" key="1">
    <citation type="submission" date="2009-11" db="EMBL/GenBank/DDBJ databases">
        <title>The complete chromosome 1 of Sphaerobacter thermophilus DSM 20745.</title>
        <authorList>
            <person name="Lucas S."/>
            <person name="Copeland A."/>
            <person name="Lapidus A."/>
            <person name="Glavina del Rio T."/>
            <person name="Dalin E."/>
            <person name="Tice H."/>
            <person name="Bruce D."/>
            <person name="Goodwin L."/>
            <person name="Pitluck S."/>
            <person name="Kyrpides N."/>
            <person name="Mavromatis K."/>
            <person name="Ivanova N."/>
            <person name="Mikhailova N."/>
            <person name="LaButti K.M."/>
            <person name="Clum A."/>
            <person name="Sun H.I."/>
            <person name="Brettin T."/>
            <person name="Detter J.C."/>
            <person name="Han C."/>
            <person name="Larimer F."/>
            <person name="Land M."/>
            <person name="Hauser L."/>
            <person name="Markowitz V."/>
            <person name="Cheng J.F."/>
            <person name="Hugenholtz P."/>
            <person name="Woyke T."/>
            <person name="Wu D."/>
            <person name="Steenblock K."/>
            <person name="Schneider S."/>
            <person name="Pukall R."/>
            <person name="Goeker M."/>
            <person name="Klenk H.P."/>
            <person name="Eisen J.A."/>
        </authorList>
    </citation>
    <scope>NUCLEOTIDE SEQUENCE [LARGE SCALE GENOMIC DNA]</scope>
    <source>
        <strain evidence="8">ATCC 49802 / DSM 20745 / S 6022</strain>
    </source>
</reference>
<dbReference type="InParanoid" id="D1C4N6"/>
<sequence length="361" mass="38314">MKRAVILILIAAAIVALFVITDLESMSSAILSMPGEMFLALVALLVLNELVKGLRWAFFLRAARLDIRMVDGLSSYLAAQAATAIPGGSMLGARLAQEHGQVRMHQAASGLVGQALADVWGISLLAAGAIFLTGQRPAQLLVPGIGVLLSLVVFTGLRSPRLRCAGIGFFGRWRVTRRFLPLEEDFLKHAATLMRSRTLAIGALFSVASTVLSALILLVITAALTDRGMTGGEAIYAHTVSVATRLVVPVPGGYGIGDASLAGMLNYIGIGLARATFIALAYRSVGVLFRTFLGLLILLARYPYLLVGPIDMPRPQPVGVRRWAPRPLARRVGLALVARSARMRAEPSTADVSSTTIHGGD</sequence>
<feature type="transmembrane region" description="Helical" evidence="6">
    <location>
        <begin position="37"/>
        <end position="58"/>
    </location>
</feature>
<dbReference type="PANTHER" id="PTHR39087:SF2">
    <property type="entry name" value="UPF0104 MEMBRANE PROTEIN MJ1595"/>
    <property type="match status" value="1"/>
</dbReference>
<feature type="transmembrane region" description="Helical" evidence="6">
    <location>
        <begin position="111"/>
        <end position="132"/>
    </location>
</feature>
<dbReference type="HOGENOM" id="CLU_767047_0_0_0"/>
<keyword evidence="4 6" id="KW-1133">Transmembrane helix</keyword>
<dbReference type="RefSeq" id="WP_012872249.1">
    <property type="nucleotide sequence ID" value="NC_013523.1"/>
</dbReference>
<feature type="transmembrane region" description="Helical" evidence="6">
    <location>
        <begin position="198"/>
        <end position="223"/>
    </location>
</feature>
<comment type="subcellular location">
    <subcellularLocation>
        <location evidence="1">Cell membrane</location>
        <topology evidence="1">Multi-pass membrane protein</topology>
    </subcellularLocation>
</comment>
<proteinExistence type="predicted"/>